<keyword evidence="1" id="KW-0328">Glycosyltransferase</keyword>
<comment type="caution">
    <text evidence="7">The sequence shown here is derived from an EMBL/GenBank/DDBJ whole genome shotgun (WGS) entry which is preliminary data.</text>
</comment>
<organism evidence="7 8">
    <name type="scientific">Venturia inaequalis</name>
    <name type="common">Apple scab fungus</name>
    <dbReference type="NCBI Taxonomy" id="5025"/>
    <lineage>
        <taxon>Eukaryota</taxon>
        <taxon>Fungi</taxon>
        <taxon>Dikarya</taxon>
        <taxon>Ascomycota</taxon>
        <taxon>Pezizomycotina</taxon>
        <taxon>Dothideomycetes</taxon>
        <taxon>Pleosporomycetidae</taxon>
        <taxon>Venturiales</taxon>
        <taxon>Venturiaceae</taxon>
        <taxon>Venturia</taxon>
    </lineage>
</organism>
<keyword evidence="2" id="KW-0808">Transferase</keyword>
<dbReference type="InterPro" id="IPR012317">
    <property type="entry name" value="Poly(ADP-ribose)pol_cat_dom"/>
</dbReference>
<evidence type="ECO:0000313" key="7">
    <source>
        <dbReference type="EMBL" id="KAE9970361.1"/>
    </source>
</evidence>
<feature type="domain" description="PARP catalytic" evidence="6">
    <location>
        <begin position="1534"/>
        <end position="1622"/>
    </location>
</feature>
<dbReference type="Proteomes" id="UP000490939">
    <property type="component" value="Unassembled WGS sequence"/>
</dbReference>
<evidence type="ECO:0000259" key="6">
    <source>
        <dbReference type="Pfam" id="PF00644"/>
    </source>
</evidence>
<reference evidence="7 8" key="1">
    <citation type="submission" date="2019-07" db="EMBL/GenBank/DDBJ databases">
        <title>Venturia inaequalis Genome Resource.</title>
        <authorList>
            <person name="Lichtner F.J."/>
        </authorList>
    </citation>
    <scope>NUCLEOTIDE SEQUENCE [LARGE SCALE GENOMIC DNA]</scope>
    <source>
        <strain evidence="7 8">DMI_063113</strain>
    </source>
</reference>
<keyword evidence="3" id="KW-0548">Nucleotidyltransferase</keyword>
<evidence type="ECO:0000256" key="3">
    <source>
        <dbReference type="ARBA" id="ARBA00022695"/>
    </source>
</evidence>
<evidence type="ECO:0000256" key="2">
    <source>
        <dbReference type="ARBA" id="ARBA00022679"/>
    </source>
</evidence>
<name>A0A8H3YV79_VENIN</name>
<proteinExistence type="predicted"/>
<feature type="compositionally biased region" description="Low complexity" evidence="5">
    <location>
        <begin position="71"/>
        <end position="95"/>
    </location>
</feature>
<keyword evidence="8" id="KW-1185">Reference proteome</keyword>
<evidence type="ECO:0000256" key="1">
    <source>
        <dbReference type="ARBA" id="ARBA00022676"/>
    </source>
</evidence>
<dbReference type="InterPro" id="IPR051838">
    <property type="entry name" value="ARTD_PARP"/>
</dbReference>
<gene>
    <name evidence="7" type="ORF">EG327_010298</name>
</gene>
<sequence>MAGNIDYSLINELYEEIEQRPPGIEARKLLIETFIAAGWIDAVRDAVQELRILCNNDPQVNEWHTAFCRTSPQAPGSSDSSSSPSASSQGQPKPAFAKPTTPRIAAAVLPSDPTALASEEQKLITSYRDFRQKAITLLRDRSLLSNLLTKKGLSARKDDNHEDLVLLGDGKITTVLRARDLNLPTIGSTAKTNRPPDSAREVARKMKADAARAFDICISDLETMIKWLNDTQPQLSINNDSLREAMAKRVRLMIVALPDNLHIHANTSLMHIEHENKWKTYVNDETMYGDAIPDIPRANFYCTEDGYAWDMEELSQAITSNNGVMRNPLSKHMFTPGDIKDILNHPLGQSLAALGIEQRQLKQGVRPKTLEEMDRMVKVLMEDMAEDAMQSRLAVDEFLAYVATLPEAEQKALDNLRVPARDSHTGQAFDGTIGEAVRDAKANKLCFHKAERRANRLAELGFALEIGHLPTTSPPEAFALATQHDSILQLLSQPIHDPVSLLRPLVLLIERGVPRNSHLADYLDAMVRHSSSILSTRMETFKANVDWLAAYKEAPWLHDHFKDPPTHPNTGPNDLSIVDIFYETFPSWSSWAAWEPNERALQAYALHLSTRPRDRILIRDLLALEGPDFAIGDGTRRTHYSTTREQLSSANTTKLNYQCGAIKFNLSGSRPDHVRATIDALSKLILDVCTKDTGKHNNCRMLLLQQICLNETINEERLSLLEAAFSSGYSTTVISAICEVKIAEKEGREPDAEKLGFLFKALDWDASEKLRKLLGESIVASMCNHLQKIQRVLKMIVNVDRLWTSSELRLLEALHLFGEICGESPKLKRYFPEETRTVLERWPAKWEVQESYQILLLAQSNPFTSTKWLTTQIKTYLLHRLVSPRLISIEMRRTKLATRLIESLLHLWRKTQDHDRRSMALMAAHPDANLGSYLSLKCIQQLDFIDDGFLRILKSLIRNSKRSSFGEACVSFARALTLEEDLIETWRFPLRLMIVEESEKLEKWALETLNLESWVNWIDDVGRIFPDMIHAIGKDSPIFLTSDLHRWVLTLHSNAATLKRLESRDGMRHSDAMICILRGGDIQLCHELERIIGFLNVASEDVKWDTFAALVARLDRDGTNAKTIRESIFQVSMATIPGVEACLNVLESYEEASLQVAKTMLACWLNEEDMMDRDCLALESVAIVLGMYAEDRLEPTLDSLEATHAHLDEQFQALIAEAIRLEGLRIAFKTKDPNGIALILDEVGVEDSFPMDDIMDDLPSDLIDVVERISEHEVELQLPLTKLTALQKRAIGSGTAQSLLVRFGPGFNGLPPNFCFHWDNEPKDVSVEFHSPCLALPDSQPEEHSCHGRPTPGVYQLSRLFSQHLIDNGFSSLQDIYKFLLSEMASLHTKCLVCAVPHAYNMLRPTVCKDPQCLKTYKKSHLDIRLADLRHDPAAVDLLLTMVYASATAAKMSLLPGCPISDATLLRKLINRLPSTSCLQNAQHIDHSLGQIKEVLSWALTSYRGFLVSATAHLKIPSFPGAHQFLLANASPHLETAFAAKHTLHRNTSVVFHGTSVERMYAILTQGLKTLSDTALQRHGHAYGKGIYVSTEPSTAWAYAQAGGASWNNSGLGHLKVLLACELTGRWTAASGDIFLVTEPACLIVRYVFLMPGSADVPLGRHVVPALSSVFAGLRRGAL</sequence>
<keyword evidence="4" id="KW-0520">NAD</keyword>
<evidence type="ECO:0000256" key="5">
    <source>
        <dbReference type="SAM" id="MobiDB-lite"/>
    </source>
</evidence>
<feature type="region of interest" description="Disordered" evidence="5">
    <location>
        <begin position="69"/>
        <end position="99"/>
    </location>
</feature>
<dbReference type="EMBL" id="WNWR01000723">
    <property type="protein sequence ID" value="KAE9970361.1"/>
    <property type="molecule type" value="Genomic_DNA"/>
</dbReference>
<dbReference type="GO" id="GO:0003950">
    <property type="term" value="F:NAD+ poly-ADP-ribosyltransferase activity"/>
    <property type="evidence" value="ECO:0007669"/>
    <property type="project" value="InterPro"/>
</dbReference>
<dbReference type="Pfam" id="PF00644">
    <property type="entry name" value="PARP"/>
    <property type="match status" value="1"/>
</dbReference>
<evidence type="ECO:0000256" key="4">
    <source>
        <dbReference type="ARBA" id="ARBA00023027"/>
    </source>
</evidence>
<dbReference type="SUPFAM" id="SSF56399">
    <property type="entry name" value="ADP-ribosylation"/>
    <property type="match status" value="1"/>
</dbReference>
<evidence type="ECO:0000313" key="8">
    <source>
        <dbReference type="Proteomes" id="UP000490939"/>
    </source>
</evidence>
<dbReference type="GO" id="GO:0016779">
    <property type="term" value="F:nucleotidyltransferase activity"/>
    <property type="evidence" value="ECO:0007669"/>
    <property type="project" value="UniProtKB-KW"/>
</dbReference>
<protein>
    <recommendedName>
        <fullName evidence="6">PARP catalytic domain-containing protein</fullName>
    </recommendedName>
</protein>
<dbReference type="PANTHER" id="PTHR21328">
    <property type="entry name" value="POLY ADP-RIBOSE POLYMERASE FAMILY, MEMBER PARP"/>
    <property type="match status" value="1"/>
</dbReference>
<dbReference type="Gene3D" id="3.90.228.10">
    <property type="match status" value="1"/>
</dbReference>
<accession>A0A8H3YV79</accession>